<comment type="caution">
    <text evidence="7">The sequence shown here is derived from an EMBL/GenBank/DDBJ whole genome shotgun (WGS) entry which is preliminary data.</text>
</comment>
<evidence type="ECO:0000313" key="8">
    <source>
        <dbReference type="Proteomes" id="UP001147747"/>
    </source>
</evidence>
<dbReference type="SUPFAM" id="SSF48403">
    <property type="entry name" value="Ankyrin repeat"/>
    <property type="match status" value="1"/>
</dbReference>
<sequence length="408" mass="44953">MTLLELPTELILLIALSLPESALAQLLQVHRSLYKLLLPNLYQRHLRDSKLQEGLFWCTATGNEAAVKKFLYYGADVNASMGILSIRHAKIPFQPWLDVQTPLNIAANTGNDTIVALLLSHRANVYGFSSRYWGTSQPAIVDALLSGHESTVRLLLLHGSPIHEPGMEQGGLVNCAISRGQISLLKLLVEFKADLNIPSQGSYPLNRAVSFRNLSTDIVQFLLDNGADIGLADGHPGLLLNQAIYGTIDTLRLLLDRGATYPPDDLERWLEILFDRCTVETVHLLIEYGYAPNIEMLSIAVRARRGDILQLFIDSGVDLNMRDTRGFTLLHTAIVRCIPRDPPIRIGGRSTRVSPTCMSDKVEKDAPEEIVRRLIRGGGRPQCPGRAGAHPAGSRQRMSSGDTADACR</sequence>
<evidence type="ECO:0000256" key="3">
    <source>
        <dbReference type="PROSITE-ProRule" id="PRU00023"/>
    </source>
</evidence>
<keyword evidence="2 3" id="KW-0040">ANK repeat</keyword>
<name>A0A9W9SI79_9EURO</name>
<evidence type="ECO:0000256" key="1">
    <source>
        <dbReference type="ARBA" id="ARBA00022737"/>
    </source>
</evidence>
<feature type="repeat" description="ANK" evidence="3">
    <location>
        <begin position="200"/>
        <end position="234"/>
    </location>
</feature>
<feature type="repeat" description="ANK" evidence="3">
    <location>
        <begin position="98"/>
        <end position="130"/>
    </location>
</feature>
<proteinExistence type="predicted"/>
<evidence type="ECO:0000313" key="7">
    <source>
        <dbReference type="EMBL" id="KAJ5379096.1"/>
    </source>
</evidence>
<feature type="domain" description="F-box" evidence="6">
    <location>
        <begin position="1"/>
        <end position="45"/>
    </location>
</feature>
<dbReference type="InterPro" id="IPR036770">
    <property type="entry name" value="Ankyrin_rpt-contain_sf"/>
</dbReference>
<dbReference type="GeneID" id="81375832"/>
<dbReference type="PROSITE" id="PS50088">
    <property type="entry name" value="ANK_REPEAT"/>
    <property type="match status" value="2"/>
</dbReference>
<keyword evidence="8" id="KW-1185">Reference proteome</keyword>
<keyword evidence="1" id="KW-0677">Repeat</keyword>
<reference evidence="7" key="1">
    <citation type="submission" date="2022-12" db="EMBL/GenBank/DDBJ databases">
        <authorList>
            <person name="Petersen C."/>
        </authorList>
    </citation>
    <scope>NUCLEOTIDE SEQUENCE</scope>
    <source>
        <strain evidence="7">IBT 29677</strain>
    </source>
</reference>
<dbReference type="EMBL" id="JAPZBU010000011">
    <property type="protein sequence ID" value="KAJ5379096.1"/>
    <property type="molecule type" value="Genomic_DNA"/>
</dbReference>
<gene>
    <name evidence="7" type="ORF">N7509_012215</name>
</gene>
<evidence type="ECO:0000256" key="2">
    <source>
        <dbReference type="ARBA" id="ARBA00023043"/>
    </source>
</evidence>
<evidence type="ECO:0000256" key="4">
    <source>
        <dbReference type="SAM" id="MobiDB-lite"/>
    </source>
</evidence>
<dbReference type="AlphaFoldDB" id="A0A9W9SI79"/>
<accession>A0A9W9SI79</accession>
<dbReference type="InterPro" id="IPR001810">
    <property type="entry name" value="F-box_dom"/>
</dbReference>
<dbReference type="PROSITE" id="PS50181">
    <property type="entry name" value="FBOX"/>
    <property type="match status" value="1"/>
</dbReference>
<dbReference type="RefSeq" id="XP_056482882.1">
    <property type="nucleotide sequence ID" value="XM_056636852.1"/>
</dbReference>
<dbReference type="InterPro" id="IPR051165">
    <property type="entry name" value="Multifunctional_ANK_Repeat"/>
</dbReference>
<dbReference type="InterPro" id="IPR002110">
    <property type="entry name" value="Ankyrin_rpt"/>
</dbReference>
<dbReference type="PANTHER" id="PTHR24123:SF33">
    <property type="entry name" value="PROTEIN HOS4"/>
    <property type="match status" value="1"/>
</dbReference>
<evidence type="ECO:0000259" key="6">
    <source>
        <dbReference type="PROSITE" id="PS50181"/>
    </source>
</evidence>
<keyword evidence="5" id="KW-0732">Signal</keyword>
<feature type="signal peptide" evidence="5">
    <location>
        <begin position="1"/>
        <end position="24"/>
    </location>
</feature>
<protein>
    <submittedName>
        <fullName evidence="7">Ankyrin repeat-containing protein</fullName>
    </submittedName>
</protein>
<dbReference type="OrthoDB" id="366390at2759"/>
<organism evidence="7 8">
    <name type="scientific">Penicillium cosmopolitanum</name>
    <dbReference type="NCBI Taxonomy" id="1131564"/>
    <lineage>
        <taxon>Eukaryota</taxon>
        <taxon>Fungi</taxon>
        <taxon>Dikarya</taxon>
        <taxon>Ascomycota</taxon>
        <taxon>Pezizomycotina</taxon>
        <taxon>Eurotiomycetes</taxon>
        <taxon>Eurotiomycetidae</taxon>
        <taxon>Eurotiales</taxon>
        <taxon>Aspergillaceae</taxon>
        <taxon>Penicillium</taxon>
    </lineage>
</organism>
<reference evidence="7" key="2">
    <citation type="journal article" date="2023" name="IMA Fungus">
        <title>Comparative genomic study of the Penicillium genus elucidates a diverse pangenome and 15 lateral gene transfer events.</title>
        <authorList>
            <person name="Petersen C."/>
            <person name="Sorensen T."/>
            <person name="Nielsen M.R."/>
            <person name="Sondergaard T.E."/>
            <person name="Sorensen J.L."/>
            <person name="Fitzpatrick D.A."/>
            <person name="Frisvad J.C."/>
            <person name="Nielsen K.L."/>
        </authorList>
    </citation>
    <scope>NUCLEOTIDE SEQUENCE</scope>
    <source>
        <strain evidence="7">IBT 29677</strain>
    </source>
</reference>
<dbReference type="Proteomes" id="UP001147747">
    <property type="component" value="Unassembled WGS sequence"/>
</dbReference>
<dbReference type="Pfam" id="PF00023">
    <property type="entry name" value="Ank"/>
    <property type="match status" value="1"/>
</dbReference>
<dbReference type="SMART" id="SM00248">
    <property type="entry name" value="ANK"/>
    <property type="match status" value="6"/>
</dbReference>
<dbReference type="PANTHER" id="PTHR24123">
    <property type="entry name" value="ANKYRIN REPEAT-CONTAINING"/>
    <property type="match status" value="1"/>
</dbReference>
<dbReference type="PROSITE" id="PS50297">
    <property type="entry name" value="ANK_REP_REGION"/>
    <property type="match status" value="2"/>
</dbReference>
<feature type="chain" id="PRO_5040732584" evidence="5">
    <location>
        <begin position="25"/>
        <end position="408"/>
    </location>
</feature>
<dbReference type="Gene3D" id="1.25.40.20">
    <property type="entry name" value="Ankyrin repeat-containing domain"/>
    <property type="match status" value="1"/>
</dbReference>
<feature type="region of interest" description="Disordered" evidence="4">
    <location>
        <begin position="377"/>
        <end position="408"/>
    </location>
</feature>
<dbReference type="Pfam" id="PF12796">
    <property type="entry name" value="Ank_2"/>
    <property type="match status" value="1"/>
</dbReference>
<evidence type="ECO:0000256" key="5">
    <source>
        <dbReference type="SAM" id="SignalP"/>
    </source>
</evidence>